<dbReference type="CDD" id="cd19481">
    <property type="entry name" value="RecA-like_protease"/>
    <property type="match status" value="1"/>
</dbReference>
<dbReference type="SMART" id="SM00382">
    <property type="entry name" value="AAA"/>
    <property type="match status" value="1"/>
</dbReference>
<comment type="subcellular location">
    <subcellularLocation>
        <location evidence="3">Secreted</location>
    </subcellularLocation>
</comment>
<dbReference type="InterPro" id="IPR002022">
    <property type="entry name" value="Pec_lyase"/>
</dbReference>
<dbReference type="InterPro" id="IPR012334">
    <property type="entry name" value="Pectin_lyas_fold"/>
</dbReference>
<gene>
    <name evidence="7" type="ORF">FPRO05_02876</name>
</gene>
<dbReference type="Pfam" id="PF00004">
    <property type="entry name" value="AAA"/>
    <property type="match status" value="1"/>
</dbReference>
<proteinExistence type="inferred from homology"/>
<dbReference type="GO" id="GO:0005576">
    <property type="term" value="C:extracellular region"/>
    <property type="evidence" value="ECO:0007669"/>
    <property type="project" value="UniProtKB-SubCell"/>
</dbReference>
<dbReference type="SMART" id="SM00656">
    <property type="entry name" value="Amb_all"/>
    <property type="match status" value="1"/>
</dbReference>
<dbReference type="InterPro" id="IPR027417">
    <property type="entry name" value="P-loop_NTPase"/>
</dbReference>
<dbReference type="GO" id="GO:0016829">
    <property type="term" value="F:lyase activity"/>
    <property type="evidence" value="ECO:0007669"/>
    <property type="project" value="UniProtKB-KW"/>
</dbReference>
<comment type="caution">
    <text evidence="7">The sequence shown here is derived from an EMBL/GenBank/DDBJ whole genome shotgun (WGS) entry which is preliminary data.</text>
</comment>
<feature type="domain" description="AAA+ ATPase" evidence="5">
    <location>
        <begin position="430"/>
        <end position="557"/>
    </location>
</feature>
<evidence type="ECO:0000313" key="7">
    <source>
        <dbReference type="EMBL" id="RBA14084.1"/>
    </source>
</evidence>
<keyword evidence="3" id="KW-0119">Carbohydrate metabolism</keyword>
<dbReference type="SUPFAM" id="SSF52540">
    <property type="entry name" value="P-loop containing nucleoside triphosphate hydrolases"/>
    <property type="match status" value="1"/>
</dbReference>
<accession>A0A365MZV5</accession>
<dbReference type="SUPFAM" id="SSF51126">
    <property type="entry name" value="Pectin lyase-like"/>
    <property type="match status" value="1"/>
</dbReference>
<evidence type="ECO:0000259" key="5">
    <source>
        <dbReference type="SMART" id="SM00382"/>
    </source>
</evidence>
<evidence type="ECO:0000256" key="2">
    <source>
        <dbReference type="ARBA" id="ARBA00023239"/>
    </source>
</evidence>
<keyword evidence="3" id="KW-0624">Polysaccharide degradation</keyword>
<dbReference type="PANTHER" id="PTHR46411:SF3">
    <property type="entry name" value="AAA+ ATPASE DOMAIN-CONTAINING PROTEIN"/>
    <property type="match status" value="1"/>
</dbReference>
<dbReference type="AlphaFoldDB" id="A0A365MZV5"/>
<feature type="domain" description="Pectate lyase" evidence="6">
    <location>
        <begin position="696"/>
        <end position="908"/>
    </location>
</feature>
<feature type="compositionally biased region" description="Basic and acidic residues" evidence="4">
    <location>
        <begin position="281"/>
        <end position="292"/>
    </location>
</feature>
<organism evidence="7 8">
    <name type="scientific">Gibberella intermedia</name>
    <name type="common">Bulb rot disease fungus</name>
    <name type="synonym">Fusarium proliferatum</name>
    <dbReference type="NCBI Taxonomy" id="948311"/>
    <lineage>
        <taxon>Eukaryota</taxon>
        <taxon>Fungi</taxon>
        <taxon>Dikarya</taxon>
        <taxon>Ascomycota</taxon>
        <taxon>Pezizomycotina</taxon>
        <taxon>Sordariomycetes</taxon>
        <taxon>Hypocreomycetidae</taxon>
        <taxon>Hypocreales</taxon>
        <taxon>Nectriaceae</taxon>
        <taxon>Fusarium</taxon>
        <taxon>Fusarium fujikuroi species complex</taxon>
    </lineage>
</organism>
<dbReference type="GO" id="GO:0016887">
    <property type="term" value="F:ATP hydrolysis activity"/>
    <property type="evidence" value="ECO:0007669"/>
    <property type="project" value="InterPro"/>
</dbReference>
<dbReference type="Pfam" id="PF00544">
    <property type="entry name" value="Pectate_lyase_4"/>
    <property type="match status" value="1"/>
</dbReference>
<dbReference type="InterPro" id="IPR003593">
    <property type="entry name" value="AAA+_ATPase"/>
</dbReference>
<dbReference type="GO" id="GO:0000272">
    <property type="term" value="P:polysaccharide catabolic process"/>
    <property type="evidence" value="ECO:0007669"/>
    <property type="project" value="UniProtKB-KW"/>
</dbReference>
<evidence type="ECO:0000313" key="8">
    <source>
        <dbReference type="Proteomes" id="UP000251714"/>
    </source>
</evidence>
<dbReference type="InterPro" id="IPR003959">
    <property type="entry name" value="ATPase_AAA_core"/>
</dbReference>
<dbReference type="Pfam" id="PF22942">
    <property type="entry name" value="DUF7025"/>
    <property type="match status" value="1"/>
</dbReference>
<dbReference type="GO" id="GO:0005524">
    <property type="term" value="F:ATP binding"/>
    <property type="evidence" value="ECO:0007669"/>
    <property type="project" value="InterPro"/>
</dbReference>
<protein>
    <recommendedName>
        <fullName evidence="9">AAA+ ATPase domain-containing protein</fullName>
    </recommendedName>
</protein>
<evidence type="ECO:0000256" key="3">
    <source>
        <dbReference type="RuleBase" id="RU361173"/>
    </source>
</evidence>
<keyword evidence="3" id="KW-0964">Secreted</keyword>
<reference evidence="7 8" key="1">
    <citation type="submission" date="2017-12" db="EMBL/GenBank/DDBJ databases">
        <title>Genome sequence of the mycotoxigenic crop pathogen Fusarium proliferatum, strain ITEM 2341 from Date Palm.</title>
        <authorList>
            <person name="Almiman B.F."/>
            <person name="Shittu T.A."/>
            <person name="Muthumeenakshi S."/>
            <person name="Baroncelli R."/>
            <person name="Sreenivasaprasada S."/>
        </authorList>
    </citation>
    <scope>NUCLEOTIDE SEQUENCE [LARGE SCALE GENOMIC DNA]</scope>
    <source>
        <strain evidence="7 8">ITEM 2341</strain>
    </source>
</reference>
<evidence type="ECO:0000259" key="6">
    <source>
        <dbReference type="SMART" id="SM00656"/>
    </source>
</evidence>
<feature type="compositionally biased region" description="Acidic residues" evidence="4">
    <location>
        <begin position="305"/>
        <end position="321"/>
    </location>
</feature>
<dbReference type="PANTHER" id="PTHR46411">
    <property type="entry name" value="FAMILY ATPASE, PUTATIVE-RELATED"/>
    <property type="match status" value="1"/>
</dbReference>
<evidence type="ECO:0000256" key="1">
    <source>
        <dbReference type="ARBA" id="ARBA00010980"/>
    </source>
</evidence>
<evidence type="ECO:0000256" key="4">
    <source>
        <dbReference type="SAM" id="MobiDB-lite"/>
    </source>
</evidence>
<evidence type="ECO:0008006" key="9">
    <source>
        <dbReference type="Google" id="ProtNLM"/>
    </source>
</evidence>
<dbReference type="EMBL" id="PKMI01000028">
    <property type="protein sequence ID" value="RBA14084.1"/>
    <property type="molecule type" value="Genomic_DNA"/>
</dbReference>
<dbReference type="InterPro" id="IPR011050">
    <property type="entry name" value="Pectin_lyase_fold/virulence"/>
</dbReference>
<comment type="similarity">
    <text evidence="1 3">Belongs to the polysaccharide lyase 1 family.</text>
</comment>
<dbReference type="InterPro" id="IPR054289">
    <property type="entry name" value="DUF7025"/>
</dbReference>
<keyword evidence="2 3" id="KW-0456">Lyase</keyword>
<dbReference type="Gene3D" id="2.160.20.10">
    <property type="entry name" value="Single-stranded right-handed beta-helix, Pectin lyase-like"/>
    <property type="match status" value="1"/>
</dbReference>
<feature type="region of interest" description="Disordered" evidence="4">
    <location>
        <begin position="280"/>
        <end position="337"/>
    </location>
</feature>
<sequence>MSPDTKLYKHRCIYDSCPERWSRFPTNEEEHNDIEQSALKDPIVHRHIFDDHKWQTESFTIQSPAMRAVISTVLDKYQDLDLDDDEHEPQAAAQLLKFLTPILAPKVDALVKTRETGNIMFDDLWQIFAPHEFVITKFYGVEAVCRVTKYKLVKEPRMPSYWEIYMEYVDWNGNRCGYANTMIIIPEFPAYRRVTSLPAYPLSFHNSPSKIREQMVERGRKFEALRGYHFQTCSGSKILLPPRKSEERPVSGRVIVDAHAYYMTNDIVKPDLAPLVDDDQVGQKKKSDEAKKSDKKKAKAHECGWDCEPDCEDDDDDSDDSDTPKETNTPMEGNAEMMVKAPNDAAGRSEDLEPLTDDMCLVATPWLKGFDLKTKDWAQFYVDDLAPVVWNDAAFSHLELPGTEKQLAWEFVESKTLANSFDDFIQDKGRGIIILMFGPPGVGKTYTAEAVAEKARVPLYSMSAGDLGTVPKEVELALERALTLCGLWNAMLLLDEADVFLGARTDSDLARNELVAVFLTKLEYYTGVCFLTTNRTASIDTAFQSRVDLFLPYKDLTFEARKKVWQNFINRAGGTQVEVPDEEINKLSEMKLNGREIKNLIKSAHLLGLKNGGVIQVDRLMMLAQNRVAALGHVCAIDISVPSHSCSTAKMKLSSVLCGVFATLTVAFPKEYLSLATWGVEGYAKDNPIGITTGGKGGKTVTVTTAEELVAAVKGTEPKIVKLKGKVTLPSRLKVGSNTSLIGVGLTAHITGAGVDVYHGDNVILQNLKITHILDNDCITIRNSTRVWVDHNEFASDINQGPDHYDGQVDIIRASDWITVSWNYFHDHWKSSLVGNDATFRDLDFGHLHVTYHHNYWRNMGTRGPAGRFGHQHIYNNLYEDFLYQAIHSRSDNQVLVEGNVFRGNTSEALSTYGLVIPMDSPNTCTCGDEELDGYANLGAKNDWGKAGVNITQKGNFYKADYKYKLTPLKLVPTVAKLGAGVGRIW</sequence>
<name>A0A365MZV5_GIBIN</name>
<dbReference type="Gene3D" id="3.40.50.300">
    <property type="entry name" value="P-loop containing nucleotide triphosphate hydrolases"/>
    <property type="match status" value="1"/>
</dbReference>
<dbReference type="Proteomes" id="UP000251714">
    <property type="component" value="Unassembled WGS sequence"/>
</dbReference>